<dbReference type="Proteomes" id="UP000198539">
    <property type="component" value="Unassembled WGS sequence"/>
</dbReference>
<dbReference type="AlphaFoldDB" id="A0A1H3DR84"/>
<keyword evidence="2" id="KW-0238">DNA-binding</keyword>
<dbReference type="InterPro" id="IPR052021">
    <property type="entry name" value="Type-I_RS_S_subunit"/>
</dbReference>
<proteinExistence type="predicted"/>
<dbReference type="OrthoDB" id="5465337at2"/>
<organism evidence="3 4">
    <name type="scientific">Roseicitreum antarcticum</name>
    <dbReference type="NCBI Taxonomy" id="564137"/>
    <lineage>
        <taxon>Bacteria</taxon>
        <taxon>Pseudomonadati</taxon>
        <taxon>Pseudomonadota</taxon>
        <taxon>Alphaproteobacteria</taxon>
        <taxon>Rhodobacterales</taxon>
        <taxon>Paracoccaceae</taxon>
        <taxon>Roseicitreum</taxon>
    </lineage>
</organism>
<reference evidence="3 4" key="1">
    <citation type="submission" date="2016-10" db="EMBL/GenBank/DDBJ databases">
        <authorList>
            <person name="de Groot N.N."/>
        </authorList>
    </citation>
    <scope>NUCLEOTIDE SEQUENCE [LARGE SCALE GENOMIC DNA]</scope>
    <source>
        <strain evidence="3 4">CGMCC 1.8894</strain>
    </source>
</reference>
<evidence type="ECO:0000256" key="1">
    <source>
        <dbReference type="ARBA" id="ARBA00022747"/>
    </source>
</evidence>
<dbReference type="RefSeq" id="WP_092891930.1">
    <property type="nucleotide sequence ID" value="NZ_CP061500.1"/>
</dbReference>
<dbReference type="GO" id="GO:0003677">
    <property type="term" value="F:DNA binding"/>
    <property type="evidence" value="ECO:0007669"/>
    <property type="project" value="UniProtKB-KW"/>
</dbReference>
<name>A0A1H3DR84_9RHOB</name>
<keyword evidence="4" id="KW-1185">Reference proteome</keyword>
<evidence type="ECO:0000256" key="2">
    <source>
        <dbReference type="ARBA" id="ARBA00023125"/>
    </source>
</evidence>
<evidence type="ECO:0000313" key="3">
    <source>
        <dbReference type="EMBL" id="SDX68174.1"/>
    </source>
</evidence>
<accession>A0A1H3DR84</accession>
<dbReference type="GO" id="GO:0009307">
    <property type="term" value="P:DNA restriction-modification system"/>
    <property type="evidence" value="ECO:0007669"/>
    <property type="project" value="UniProtKB-KW"/>
</dbReference>
<protein>
    <recommendedName>
        <fullName evidence="5">Type I restriction modification DNA specificity domain-containing protein</fullName>
    </recommendedName>
</protein>
<dbReference type="PANTHER" id="PTHR30408">
    <property type="entry name" value="TYPE-1 RESTRICTION ENZYME ECOKI SPECIFICITY PROTEIN"/>
    <property type="match status" value="1"/>
</dbReference>
<evidence type="ECO:0008006" key="5">
    <source>
        <dbReference type="Google" id="ProtNLM"/>
    </source>
</evidence>
<sequence>MLLADTCTIHSGYTARGRLEATEAGGVLAIQLRDISPEGVINPERLTRVQLEGLADRYFVRAGDVVFRSRGERNTASVLDKRLQERALAVLPLLVLRPKHDVVIPEYLAWAINQPPAQRHFDVAARGTNIRMIPRSSLDDLKLEIPDIETQGKIVAIDALAEQERALALLVAETRRKMMSLILVERANRLRPKTRQERTSK</sequence>
<keyword evidence="1" id="KW-0680">Restriction system</keyword>
<gene>
    <name evidence="3" type="ORF">SAMN04488238_11512</name>
</gene>
<dbReference type="PANTHER" id="PTHR30408:SF12">
    <property type="entry name" value="TYPE I RESTRICTION ENZYME MJAVIII SPECIFICITY SUBUNIT"/>
    <property type="match status" value="1"/>
</dbReference>
<evidence type="ECO:0000313" key="4">
    <source>
        <dbReference type="Proteomes" id="UP000198539"/>
    </source>
</evidence>
<dbReference type="InterPro" id="IPR044946">
    <property type="entry name" value="Restrct_endonuc_typeI_TRD_sf"/>
</dbReference>
<dbReference type="SUPFAM" id="SSF116734">
    <property type="entry name" value="DNA methylase specificity domain"/>
    <property type="match status" value="1"/>
</dbReference>
<dbReference type="Gene3D" id="3.90.220.20">
    <property type="entry name" value="DNA methylase specificity domains"/>
    <property type="match status" value="1"/>
</dbReference>
<dbReference type="EMBL" id="FNOM01000015">
    <property type="protein sequence ID" value="SDX68174.1"/>
    <property type="molecule type" value="Genomic_DNA"/>
</dbReference>
<dbReference type="STRING" id="564137.SAMN04488238_11512"/>